<organism evidence="6 7">
    <name type="scientific">Sedimenticola selenatireducens</name>
    <dbReference type="NCBI Taxonomy" id="191960"/>
    <lineage>
        <taxon>Bacteria</taxon>
        <taxon>Pseudomonadati</taxon>
        <taxon>Pseudomonadota</taxon>
        <taxon>Gammaproteobacteria</taxon>
        <taxon>Chromatiales</taxon>
        <taxon>Sedimenticolaceae</taxon>
        <taxon>Sedimenticola</taxon>
    </lineage>
</organism>
<dbReference type="InterPro" id="IPR023170">
    <property type="entry name" value="HhH_base_excis_C"/>
</dbReference>
<dbReference type="Gene3D" id="1.10.1670.10">
    <property type="entry name" value="Helix-hairpin-Helix base-excision DNA repair enzymes (C-terminal)"/>
    <property type="match status" value="1"/>
</dbReference>
<dbReference type="GO" id="GO:0006284">
    <property type="term" value="P:base-excision repair"/>
    <property type="evidence" value="ECO:0007669"/>
    <property type="project" value="InterPro"/>
</dbReference>
<keyword evidence="1" id="KW-0004">4Fe-4S</keyword>
<dbReference type="RefSeq" id="WP_144359179.1">
    <property type="nucleotide sequence ID" value="NZ_VMNH01000013.1"/>
</dbReference>
<dbReference type="SUPFAM" id="SSF48150">
    <property type="entry name" value="DNA-glycosylase"/>
    <property type="match status" value="1"/>
</dbReference>
<keyword evidence="6" id="KW-0255">Endonuclease</keyword>
<dbReference type="SMART" id="SM00478">
    <property type="entry name" value="ENDO3c"/>
    <property type="match status" value="1"/>
</dbReference>
<dbReference type="Pfam" id="PF00730">
    <property type="entry name" value="HhH-GPD"/>
    <property type="match status" value="1"/>
</dbReference>
<dbReference type="PANTHER" id="PTHR10359">
    <property type="entry name" value="A/G-SPECIFIC ADENINE GLYCOSYLASE/ENDONUCLEASE III"/>
    <property type="match status" value="1"/>
</dbReference>
<name>A0A557S7Q5_9GAMM</name>
<gene>
    <name evidence="6" type="ORF">FHP88_11265</name>
</gene>
<dbReference type="Gene3D" id="1.10.340.30">
    <property type="entry name" value="Hypothetical protein, domain 2"/>
    <property type="match status" value="1"/>
</dbReference>
<proteinExistence type="predicted"/>
<dbReference type="PANTHER" id="PTHR10359:SF19">
    <property type="entry name" value="DNA REPAIR GLYCOSYLASE MJ1434-RELATED"/>
    <property type="match status" value="1"/>
</dbReference>
<keyword evidence="3" id="KW-0408">Iron</keyword>
<comment type="caution">
    <text evidence="6">The sequence shown here is derived from an EMBL/GenBank/DDBJ whole genome shotgun (WGS) entry which is preliminary data.</text>
</comment>
<keyword evidence="2" id="KW-0479">Metal-binding</keyword>
<feature type="domain" description="HhH-GPD" evidence="5">
    <location>
        <begin position="43"/>
        <end position="199"/>
    </location>
</feature>
<dbReference type="GO" id="GO:0046872">
    <property type="term" value="F:metal ion binding"/>
    <property type="evidence" value="ECO:0007669"/>
    <property type="project" value="UniProtKB-KW"/>
</dbReference>
<dbReference type="GO" id="GO:0051539">
    <property type="term" value="F:4 iron, 4 sulfur cluster binding"/>
    <property type="evidence" value="ECO:0007669"/>
    <property type="project" value="UniProtKB-KW"/>
</dbReference>
<keyword evidence="7" id="KW-1185">Reference proteome</keyword>
<keyword evidence="6" id="KW-0378">Hydrolase</keyword>
<dbReference type="InterPro" id="IPR011257">
    <property type="entry name" value="DNA_glycosylase"/>
</dbReference>
<protein>
    <submittedName>
        <fullName evidence="6">Endonuclease III domain-containing protein</fullName>
    </submittedName>
</protein>
<dbReference type="InterPro" id="IPR003265">
    <property type="entry name" value="HhH-GPD_domain"/>
</dbReference>
<dbReference type="PIRSF" id="PIRSF001435">
    <property type="entry name" value="Nth"/>
    <property type="match status" value="1"/>
</dbReference>
<evidence type="ECO:0000256" key="3">
    <source>
        <dbReference type="ARBA" id="ARBA00023004"/>
    </source>
</evidence>
<evidence type="ECO:0000256" key="2">
    <source>
        <dbReference type="ARBA" id="ARBA00022723"/>
    </source>
</evidence>
<dbReference type="Proteomes" id="UP000316649">
    <property type="component" value="Unassembled WGS sequence"/>
</dbReference>
<evidence type="ECO:0000313" key="7">
    <source>
        <dbReference type="Proteomes" id="UP000316649"/>
    </source>
</evidence>
<accession>A0A557S7Q5</accession>
<dbReference type="OrthoDB" id="9802365at2"/>
<evidence type="ECO:0000313" key="6">
    <source>
        <dbReference type="EMBL" id="TVO73456.1"/>
    </source>
</evidence>
<dbReference type="GO" id="GO:0004519">
    <property type="term" value="F:endonuclease activity"/>
    <property type="evidence" value="ECO:0007669"/>
    <property type="project" value="UniProtKB-KW"/>
</dbReference>
<keyword evidence="4" id="KW-0411">Iron-sulfur</keyword>
<keyword evidence="6" id="KW-0540">Nuclease</keyword>
<reference evidence="6 7" key="1">
    <citation type="submission" date="2019-07" db="EMBL/GenBank/DDBJ databases">
        <title>The pathways for chlorine oxyanion respiration interact through the shared metabolite chlorate.</title>
        <authorList>
            <person name="Barnum T.P."/>
            <person name="Cheng Y."/>
            <person name="Hill K.A."/>
            <person name="Lucas L.N."/>
            <person name="Carlson H.K."/>
            <person name="Coates J.D."/>
        </authorList>
    </citation>
    <scope>NUCLEOTIDE SEQUENCE [LARGE SCALE GENOMIC DNA]</scope>
    <source>
        <strain evidence="6 7">BK-1</strain>
    </source>
</reference>
<evidence type="ECO:0000256" key="4">
    <source>
        <dbReference type="ARBA" id="ARBA00023014"/>
    </source>
</evidence>
<dbReference type="CDD" id="cd00056">
    <property type="entry name" value="ENDO3c"/>
    <property type="match status" value="1"/>
</dbReference>
<evidence type="ECO:0000259" key="5">
    <source>
        <dbReference type="SMART" id="SM00478"/>
    </source>
</evidence>
<dbReference type="EMBL" id="VMNH01000013">
    <property type="protein sequence ID" value="TVO73456.1"/>
    <property type="molecule type" value="Genomic_DNA"/>
</dbReference>
<evidence type="ECO:0000256" key="1">
    <source>
        <dbReference type="ARBA" id="ARBA00022485"/>
    </source>
</evidence>
<dbReference type="AlphaFoldDB" id="A0A557S7Q5"/>
<sequence>MTVNGSLAEADLRNIYDRLLAEYGPQQWWPGETSFEVMVGAVLTQNTAWPNVERAIQNLKQAGILSPQAIDHSPQTALADLLRPSGYFNVKAVRLKNLCKWVLELGLEEGRDLSTDSLRSTLLAVNGIGPETADDILLYAYDRPVFVIDAYTRRIFSRIGLVSGNESYETLRAQFERELGASAAIYNEYHALIVYHAKYACRVKPRCDQCIIKLHCQFSKK</sequence>